<feature type="domain" description="Glycosyl hydrolases family 38 C-terminal" evidence="1">
    <location>
        <begin position="15"/>
        <end position="115"/>
    </location>
</feature>
<dbReference type="InterPro" id="IPR011013">
    <property type="entry name" value="Gal_mutarotase_sf_dom"/>
</dbReference>
<gene>
    <name evidence="2" type="ORF">RJ641_007189</name>
</gene>
<reference evidence="2 3" key="1">
    <citation type="submission" date="2023-12" db="EMBL/GenBank/DDBJ databases">
        <title>A high-quality genome assembly for Dillenia turbinata (Dilleniales).</title>
        <authorList>
            <person name="Chanderbali A."/>
        </authorList>
    </citation>
    <scope>NUCLEOTIDE SEQUENCE [LARGE SCALE GENOMIC DNA]</scope>
    <source>
        <strain evidence="2">LSX21</strain>
        <tissue evidence="2">Leaf</tissue>
    </source>
</reference>
<keyword evidence="3" id="KW-1185">Reference proteome</keyword>
<dbReference type="GO" id="GO:0030246">
    <property type="term" value="F:carbohydrate binding"/>
    <property type="evidence" value="ECO:0007669"/>
    <property type="project" value="InterPro"/>
</dbReference>
<evidence type="ECO:0000313" key="3">
    <source>
        <dbReference type="Proteomes" id="UP001370490"/>
    </source>
</evidence>
<dbReference type="InterPro" id="IPR050843">
    <property type="entry name" value="Glycosyl_Hydrlase_38"/>
</dbReference>
<dbReference type="Proteomes" id="UP001370490">
    <property type="component" value="Unassembled WGS sequence"/>
</dbReference>
<comment type="caution">
    <text evidence="2">The sequence shown here is derived from an EMBL/GenBank/DDBJ whole genome shotgun (WGS) entry which is preliminary data.</text>
</comment>
<dbReference type="GO" id="GO:0005975">
    <property type="term" value="P:carbohydrate metabolic process"/>
    <property type="evidence" value="ECO:0007669"/>
    <property type="project" value="InterPro"/>
</dbReference>
<dbReference type="PANTHER" id="PTHR11607">
    <property type="entry name" value="ALPHA-MANNOSIDASE"/>
    <property type="match status" value="1"/>
</dbReference>
<dbReference type="PANTHER" id="PTHR11607:SF60">
    <property type="entry name" value="ALPHA-MANNOSIDASE"/>
    <property type="match status" value="1"/>
</dbReference>
<evidence type="ECO:0000313" key="2">
    <source>
        <dbReference type="EMBL" id="KAK6928598.1"/>
    </source>
</evidence>
<dbReference type="FunFam" id="2.60.40.1360:FF:000001">
    <property type="entry name" value="Alpha-mannosidase"/>
    <property type="match status" value="1"/>
</dbReference>
<evidence type="ECO:0000259" key="1">
    <source>
        <dbReference type="Pfam" id="PF17677"/>
    </source>
</evidence>
<dbReference type="InterPro" id="IPR041147">
    <property type="entry name" value="GH38_C"/>
</dbReference>
<accession>A0AAN8V549</accession>
<dbReference type="EMBL" id="JBAMMX010000014">
    <property type="protein sequence ID" value="KAK6928598.1"/>
    <property type="molecule type" value="Genomic_DNA"/>
</dbReference>
<organism evidence="2 3">
    <name type="scientific">Dillenia turbinata</name>
    <dbReference type="NCBI Taxonomy" id="194707"/>
    <lineage>
        <taxon>Eukaryota</taxon>
        <taxon>Viridiplantae</taxon>
        <taxon>Streptophyta</taxon>
        <taxon>Embryophyta</taxon>
        <taxon>Tracheophyta</taxon>
        <taxon>Spermatophyta</taxon>
        <taxon>Magnoliopsida</taxon>
        <taxon>eudicotyledons</taxon>
        <taxon>Gunneridae</taxon>
        <taxon>Pentapetalae</taxon>
        <taxon>Dilleniales</taxon>
        <taxon>Dilleniaceae</taxon>
        <taxon>Dillenia</taxon>
    </lineage>
</organism>
<dbReference type="Gene3D" id="2.60.40.1360">
    <property type="match status" value="1"/>
</dbReference>
<name>A0AAN8V549_9MAGN</name>
<protein>
    <submittedName>
        <fullName evidence="2">Glycosyl hydrolases family 38, C-terminal beta sandwich domain</fullName>
    </submittedName>
</protein>
<dbReference type="Pfam" id="PF17677">
    <property type="entry name" value="Glyco_hydro38C2"/>
    <property type="match status" value="1"/>
</dbReference>
<sequence length="126" mass="13934">MEASYSLPKNVTLITPQELENGKVLVRLAHLYETGVDKDFSKMASVELKSCSGRRRLPVTEMSLSANQERAEMEKKKLAWKVEGCSGEEPKAVRGGSVGPGKLVVELSPMEIRTLIDFEILHLFGS</sequence>
<proteinExistence type="predicted"/>
<dbReference type="GO" id="GO:0004559">
    <property type="term" value="F:alpha-mannosidase activity"/>
    <property type="evidence" value="ECO:0007669"/>
    <property type="project" value="TreeGrafter"/>
</dbReference>
<dbReference type="AlphaFoldDB" id="A0AAN8V549"/>
<dbReference type="SUPFAM" id="SSF74650">
    <property type="entry name" value="Galactose mutarotase-like"/>
    <property type="match status" value="1"/>
</dbReference>
<keyword evidence="2" id="KW-0378">Hydrolase</keyword>